<feature type="domain" description="DUF427" evidence="1">
    <location>
        <begin position="28"/>
        <end position="118"/>
    </location>
</feature>
<dbReference type="InterPro" id="IPR038694">
    <property type="entry name" value="DUF427_sf"/>
</dbReference>
<comment type="caution">
    <text evidence="2">The sequence shown here is derived from an EMBL/GenBank/DDBJ whole genome shotgun (WGS) entry which is preliminary data.</text>
</comment>
<organism evidence="2 3">
    <name type="scientific">Zhengella mangrovi</name>
    <dbReference type="NCBI Taxonomy" id="1982044"/>
    <lineage>
        <taxon>Bacteria</taxon>
        <taxon>Pseudomonadati</taxon>
        <taxon>Pseudomonadota</taxon>
        <taxon>Alphaproteobacteria</taxon>
        <taxon>Hyphomicrobiales</taxon>
        <taxon>Notoacmeibacteraceae</taxon>
        <taxon>Zhengella</taxon>
    </lineage>
</organism>
<proteinExistence type="predicted"/>
<sequence>MPENANPAPGFAAHPDHTITVSPLGESVTVSVAGKPLAKSDKALLLQEKTYPGVVYIPFDDIAFDRMEQTATATHCPFKGDATYWRLADRPEDGDVMWAYQTPFDEMTGIRNHGAFYGNKVEIVRG</sequence>
<keyword evidence="3" id="KW-1185">Reference proteome</keyword>
<protein>
    <recommendedName>
        <fullName evidence="1">DUF427 domain-containing protein</fullName>
    </recommendedName>
</protein>
<dbReference type="RefSeq" id="WP_099306497.1">
    <property type="nucleotide sequence ID" value="NZ_PDVP01000005.1"/>
</dbReference>
<dbReference type="AlphaFoldDB" id="A0A2G1QNQ1"/>
<dbReference type="Gene3D" id="2.170.150.40">
    <property type="entry name" value="Domain of unknown function (DUF427)"/>
    <property type="match status" value="1"/>
</dbReference>
<dbReference type="Proteomes" id="UP000221168">
    <property type="component" value="Unassembled WGS sequence"/>
</dbReference>
<dbReference type="OrthoDB" id="9815163at2"/>
<dbReference type="PANTHER" id="PTHR34310:SF8">
    <property type="entry name" value="CONSERVED PROTEIN"/>
    <property type="match status" value="1"/>
</dbReference>
<dbReference type="PANTHER" id="PTHR34310">
    <property type="entry name" value="DUF427 DOMAIN PROTEIN (AFU_ORTHOLOGUE AFUA_3G02220)"/>
    <property type="match status" value="1"/>
</dbReference>
<reference evidence="2 3" key="1">
    <citation type="submission" date="2017-10" db="EMBL/GenBank/DDBJ databases">
        <title>Sedimentibacterium mangrovi gen. nov., sp. nov., a novel member of family Phyllobacteriacea isolated from mangrove sediment.</title>
        <authorList>
            <person name="Liao H."/>
            <person name="Tian Y."/>
        </authorList>
    </citation>
    <scope>NUCLEOTIDE SEQUENCE [LARGE SCALE GENOMIC DNA]</scope>
    <source>
        <strain evidence="2 3">X9-2-2</strain>
    </source>
</reference>
<evidence type="ECO:0000313" key="2">
    <source>
        <dbReference type="EMBL" id="PHP67177.1"/>
    </source>
</evidence>
<dbReference type="Pfam" id="PF04248">
    <property type="entry name" value="NTP_transf_9"/>
    <property type="match status" value="1"/>
</dbReference>
<accession>A0A2G1QNQ1</accession>
<evidence type="ECO:0000259" key="1">
    <source>
        <dbReference type="Pfam" id="PF04248"/>
    </source>
</evidence>
<evidence type="ECO:0000313" key="3">
    <source>
        <dbReference type="Proteomes" id="UP000221168"/>
    </source>
</evidence>
<gene>
    <name evidence="2" type="ORF">CSC94_11455</name>
</gene>
<name>A0A2G1QNQ1_9HYPH</name>
<dbReference type="InterPro" id="IPR007361">
    <property type="entry name" value="DUF427"/>
</dbReference>
<dbReference type="EMBL" id="PDVP01000005">
    <property type="protein sequence ID" value="PHP67177.1"/>
    <property type="molecule type" value="Genomic_DNA"/>
</dbReference>